<evidence type="ECO:0000313" key="2">
    <source>
        <dbReference type="Proteomes" id="UP000199306"/>
    </source>
</evidence>
<name>A0A1I5WYF6_9BACT</name>
<accession>A0A1I5WYF6</accession>
<keyword evidence="2" id="KW-1185">Reference proteome</keyword>
<organism evidence="1 2">
    <name type="scientific">Pseudarcicella hirudinis</name>
    <dbReference type="NCBI Taxonomy" id="1079859"/>
    <lineage>
        <taxon>Bacteria</taxon>
        <taxon>Pseudomonadati</taxon>
        <taxon>Bacteroidota</taxon>
        <taxon>Cytophagia</taxon>
        <taxon>Cytophagales</taxon>
        <taxon>Flectobacillaceae</taxon>
        <taxon>Pseudarcicella</taxon>
    </lineage>
</organism>
<dbReference type="Proteomes" id="UP000199306">
    <property type="component" value="Unassembled WGS sequence"/>
</dbReference>
<dbReference type="EMBL" id="FOXH01000013">
    <property type="protein sequence ID" value="SFQ24792.1"/>
    <property type="molecule type" value="Genomic_DNA"/>
</dbReference>
<dbReference type="AlphaFoldDB" id="A0A1I5WYF6"/>
<reference evidence="1 2" key="1">
    <citation type="submission" date="2016-10" db="EMBL/GenBank/DDBJ databases">
        <authorList>
            <person name="de Groot N.N."/>
        </authorList>
    </citation>
    <scope>NUCLEOTIDE SEQUENCE [LARGE SCALE GENOMIC DNA]</scope>
    <source>
        <strain evidence="2">E92,LMG 26720,CCM 7988</strain>
    </source>
</reference>
<gene>
    <name evidence="1" type="ORF">SAMN04515674_11317</name>
</gene>
<proteinExistence type="predicted"/>
<protein>
    <submittedName>
        <fullName evidence="1">Uncharacterized protein</fullName>
    </submittedName>
</protein>
<evidence type="ECO:0000313" key="1">
    <source>
        <dbReference type="EMBL" id="SFQ24792.1"/>
    </source>
</evidence>
<sequence>MFNLRLGQLSPMLFQILPEVNSLKKTIIAIINGERKGWDYFTSS</sequence>